<dbReference type="EMBL" id="FOES01000002">
    <property type="protein sequence ID" value="SEP65925.1"/>
    <property type="molecule type" value="Genomic_DNA"/>
</dbReference>
<feature type="transmembrane region" description="Helical" evidence="5">
    <location>
        <begin position="128"/>
        <end position="151"/>
    </location>
</feature>
<dbReference type="Proteomes" id="UP000199427">
    <property type="component" value="Unassembled WGS sequence"/>
</dbReference>
<name>A0A1H8ZNH1_9BACI</name>
<reference evidence="6 7" key="1">
    <citation type="submission" date="2016-10" db="EMBL/GenBank/DDBJ databases">
        <authorList>
            <person name="de Groot N.N."/>
        </authorList>
    </citation>
    <scope>NUCLEOTIDE SEQUENCE [LARGE SCALE GENOMIC DNA]</scope>
    <source>
        <strain evidence="6 7">DSM 21633</strain>
    </source>
</reference>
<evidence type="ECO:0000256" key="2">
    <source>
        <dbReference type="ARBA" id="ARBA00022692"/>
    </source>
</evidence>
<keyword evidence="4 5" id="KW-0472">Membrane</keyword>
<keyword evidence="2 5" id="KW-0812">Transmembrane</keyword>
<dbReference type="GO" id="GO:0004671">
    <property type="term" value="F:protein C-terminal S-isoprenylcysteine carboxyl O-methyltransferase activity"/>
    <property type="evidence" value="ECO:0007669"/>
    <property type="project" value="InterPro"/>
</dbReference>
<dbReference type="OrthoDB" id="7203053at2"/>
<sequence length="169" mass="19964">MVYIMITIYLISLRLAEILIAKSNEKYQKGKGAIEVEDPYYRYIVITHSLFFISLLIESYAAHQWNKEISLVIFIAFLLLQAFRFWCLGALGRFWNTKIIVLPNSRLVKKGPYKWCKHPNYWVVGLEFFIIPLMFHAYLTAIVFLGAHLWLMNKRIPLENQALQQYLSK</sequence>
<dbReference type="GO" id="GO:0016020">
    <property type="term" value="C:membrane"/>
    <property type="evidence" value="ECO:0007669"/>
    <property type="project" value="UniProtKB-SubCell"/>
</dbReference>
<comment type="subcellular location">
    <subcellularLocation>
        <location evidence="1">Membrane</location>
        <topology evidence="1">Multi-pass membrane protein</topology>
    </subcellularLocation>
</comment>
<dbReference type="PANTHER" id="PTHR43847">
    <property type="entry name" value="BLL3993 PROTEIN"/>
    <property type="match status" value="1"/>
</dbReference>
<keyword evidence="6" id="KW-0489">Methyltransferase</keyword>
<feature type="transmembrane region" description="Helical" evidence="5">
    <location>
        <begin position="40"/>
        <end position="57"/>
    </location>
</feature>
<proteinExistence type="predicted"/>
<dbReference type="PANTHER" id="PTHR43847:SF1">
    <property type="entry name" value="BLL3993 PROTEIN"/>
    <property type="match status" value="1"/>
</dbReference>
<evidence type="ECO:0000256" key="5">
    <source>
        <dbReference type="SAM" id="Phobius"/>
    </source>
</evidence>
<dbReference type="AlphaFoldDB" id="A0A1H8ZNH1"/>
<keyword evidence="6" id="KW-0808">Transferase</keyword>
<dbReference type="InterPro" id="IPR007269">
    <property type="entry name" value="ICMT_MeTrfase"/>
</dbReference>
<dbReference type="GO" id="GO:0032259">
    <property type="term" value="P:methylation"/>
    <property type="evidence" value="ECO:0007669"/>
    <property type="project" value="UniProtKB-KW"/>
</dbReference>
<accession>A0A1H8ZNH1</accession>
<dbReference type="Gene3D" id="1.20.120.1630">
    <property type="match status" value="1"/>
</dbReference>
<organism evidence="6 7">
    <name type="scientific">Piscibacillus halophilus</name>
    <dbReference type="NCBI Taxonomy" id="571933"/>
    <lineage>
        <taxon>Bacteria</taxon>
        <taxon>Bacillati</taxon>
        <taxon>Bacillota</taxon>
        <taxon>Bacilli</taxon>
        <taxon>Bacillales</taxon>
        <taxon>Bacillaceae</taxon>
        <taxon>Piscibacillus</taxon>
    </lineage>
</organism>
<dbReference type="RefSeq" id="WP_091772226.1">
    <property type="nucleotide sequence ID" value="NZ_CAESCL010000007.1"/>
</dbReference>
<dbReference type="Pfam" id="PF04140">
    <property type="entry name" value="ICMT"/>
    <property type="match status" value="1"/>
</dbReference>
<evidence type="ECO:0000256" key="1">
    <source>
        <dbReference type="ARBA" id="ARBA00004141"/>
    </source>
</evidence>
<protein>
    <submittedName>
        <fullName evidence="6">15-methylpalmitoyl-4-hydroxy-2-pyrone 4-O-methyltransferase</fullName>
    </submittedName>
</protein>
<dbReference type="InterPro" id="IPR052527">
    <property type="entry name" value="Metal_cation-efflux_comp"/>
</dbReference>
<dbReference type="STRING" id="571933.SAMN05216362_10233"/>
<feature type="transmembrane region" description="Helical" evidence="5">
    <location>
        <begin position="69"/>
        <end position="95"/>
    </location>
</feature>
<evidence type="ECO:0000313" key="7">
    <source>
        <dbReference type="Proteomes" id="UP000199427"/>
    </source>
</evidence>
<evidence type="ECO:0000256" key="3">
    <source>
        <dbReference type="ARBA" id="ARBA00022989"/>
    </source>
</evidence>
<evidence type="ECO:0000313" key="6">
    <source>
        <dbReference type="EMBL" id="SEP65925.1"/>
    </source>
</evidence>
<evidence type="ECO:0000256" key="4">
    <source>
        <dbReference type="ARBA" id="ARBA00023136"/>
    </source>
</evidence>
<gene>
    <name evidence="6" type="ORF">SAMN05216362_10233</name>
</gene>
<keyword evidence="3 5" id="KW-1133">Transmembrane helix</keyword>
<keyword evidence="7" id="KW-1185">Reference proteome</keyword>